<comment type="caution">
    <text evidence="1">The sequence shown here is derived from an EMBL/GenBank/DDBJ whole genome shotgun (WGS) entry which is preliminary data.</text>
</comment>
<organism evidence="1 2">
    <name type="scientific">Diphasiastrum complanatum</name>
    <name type="common">Issler's clubmoss</name>
    <name type="synonym">Lycopodium complanatum</name>
    <dbReference type="NCBI Taxonomy" id="34168"/>
    <lineage>
        <taxon>Eukaryota</taxon>
        <taxon>Viridiplantae</taxon>
        <taxon>Streptophyta</taxon>
        <taxon>Embryophyta</taxon>
        <taxon>Tracheophyta</taxon>
        <taxon>Lycopodiopsida</taxon>
        <taxon>Lycopodiales</taxon>
        <taxon>Lycopodiaceae</taxon>
        <taxon>Lycopodioideae</taxon>
        <taxon>Diphasiastrum</taxon>
    </lineage>
</organism>
<dbReference type="Proteomes" id="UP001162992">
    <property type="component" value="Chromosome 8"/>
</dbReference>
<evidence type="ECO:0000313" key="1">
    <source>
        <dbReference type="EMBL" id="KAJ7547998.1"/>
    </source>
</evidence>
<reference evidence="2" key="1">
    <citation type="journal article" date="2024" name="Proc. Natl. Acad. Sci. U.S.A.">
        <title>Extraordinary preservation of gene collinearity over three hundred million years revealed in homosporous lycophytes.</title>
        <authorList>
            <person name="Li C."/>
            <person name="Wickell D."/>
            <person name="Kuo L.Y."/>
            <person name="Chen X."/>
            <person name="Nie B."/>
            <person name="Liao X."/>
            <person name="Peng D."/>
            <person name="Ji J."/>
            <person name="Jenkins J."/>
            <person name="Williams M."/>
            <person name="Shu S."/>
            <person name="Plott C."/>
            <person name="Barry K."/>
            <person name="Rajasekar S."/>
            <person name="Grimwood J."/>
            <person name="Han X."/>
            <person name="Sun S."/>
            <person name="Hou Z."/>
            <person name="He W."/>
            <person name="Dai G."/>
            <person name="Sun C."/>
            <person name="Schmutz J."/>
            <person name="Leebens-Mack J.H."/>
            <person name="Li F.W."/>
            <person name="Wang L."/>
        </authorList>
    </citation>
    <scope>NUCLEOTIDE SEQUENCE [LARGE SCALE GENOMIC DNA]</scope>
    <source>
        <strain evidence="2">cv. PW_Plant_1</strain>
    </source>
</reference>
<dbReference type="EMBL" id="CM055099">
    <property type="protein sequence ID" value="KAJ7547998.1"/>
    <property type="molecule type" value="Genomic_DNA"/>
</dbReference>
<sequence>MSGLKRLSFSSSIFFSRHSRLQQQLFSVSVCMPRFCGLCHTMCSPPTTSASTSSSSCTSIFRYAIGVSKSLKISEKSNCLGRKQWPMQSSTNAKWVESENSSLVVENEGKKATGAKSKGLSSSSVPLFKKRLRIVDIKGGPDEGLKRVGEQLLVRGWVRTCRLQKAFSFIEVNDGSTVSNLQAIATANIEGYEKIDLGLITTGSSVLLDGVLVESQGSKQKVELQVSKLTLVGESDATTFPVQKKKLSREYLRTIAHLRPRTNTFGAVARVRSALAFATHKFFQEMGFVWLASPIVTAADCEGAGEQFCVTTLIPNSHTNPNTPINKIPCTKDGLIDWSQDFFGRPAYLTVSGQLNAETYATALCDVYTFGPTFRAENSNTSRHLAEFWMIEPELAFADLKDDMACASAYLQYVVKYILDNCKEDMEFFSTWIEKDLTTRLTNVAEKEIIHVTYSDVIDILSKAKKKFEFPVKWGCDLQSEHERYIAEDAFEGSPVIVTDYPKDIKAFYMRENDDGKTVAAMDLLVPRVGELIGGSQREERLEKLEKRMDALGLNKDSYWWYLDLRRYGSVPHAGFGLGFERLVQFATGIENIRDAIPFPRTPGSADF</sequence>
<evidence type="ECO:0000313" key="2">
    <source>
        <dbReference type="Proteomes" id="UP001162992"/>
    </source>
</evidence>
<accession>A0ACC2D183</accession>
<name>A0ACC2D183_DIPCM</name>
<gene>
    <name evidence="1" type="ORF">O6H91_08G113000</name>
</gene>
<protein>
    <submittedName>
        <fullName evidence="1">Uncharacterized protein</fullName>
    </submittedName>
</protein>
<keyword evidence="2" id="KW-1185">Reference proteome</keyword>
<proteinExistence type="predicted"/>